<dbReference type="GO" id="GO:0005524">
    <property type="term" value="F:ATP binding"/>
    <property type="evidence" value="ECO:0007669"/>
    <property type="project" value="InterPro"/>
</dbReference>
<evidence type="ECO:0000313" key="3">
    <source>
        <dbReference type="Proteomes" id="UP000427769"/>
    </source>
</evidence>
<dbReference type="InterPro" id="IPR000719">
    <property type="entry name" value="Prot_kinase_dom"/>
</dbReference>
<dbReference type="Proteomes" id="UP000427769">
    <property type="component" value="Chromosome"/>
</dbReference>
<dbReference type="AlphaFoldDB" id="A0A5K7Z2J6"/>
<organism evidence="2 3">
    <name type="scientific">Desulfosarcina widdelii</name>
    <dbReference type="NCBI Taxonomy" id="947919"/>
    <lineage>
        <taxon>Bacteria</taxon>
        <taxon>Pseudomonadati</taxon>
        <taxon>Thermodesulfobacteriota</taxon>
        <taxon>Desulfobacteria</taxon>
        <taxon>Desulfobacterales</taxon>
        <taxon>Desulfosarcinaceae</taxon>
        <taxon>Desulfosarcina</taxon>
    </lineage>
</organism>
<evidence type="ECO:0000313" key="2">
    <source>
        <dbReference type="EMBL" id="BBO72704.1"/>
    </source>
</evidence>
<dbReference type="InterPro" id="IPR011009">
    <property type="entry name" value="Kinase-like_dom_sf"/>
</dbReference>
<reference evidence="2 3" key="1">
    <citation type="submission" date="2019-11" db="EMBL/GenBank/DDBJ databases">
        <title>Comparative genomics of hydrocarbon-degrading Desulfosarcina strains.</title>
        <authorList>
            <person name="Watanabe M."/>
            <person name="Kojima H."/>
            <person name="Fukui M."/>
        </authorList>
    </citation>
    <scope>NUCLEOTIDE SEQUENCE [LARGE SCALE GENOMIC DNA]</scope>
    <source>
        <strain evidence="2 3">PP31</strain>
    </source>
</reference>
<dbReference type="RefSeq" id="WP_155301885.1">
    <property type="nucleotide sequence ID" value="NZ_AP021875.1"/>
</dbReference>
<proteinExistence type="predicted"/>
<protein>
    <recommendedName>
        <fullName evidence="1">Protein kinase domain-containing protein</fullName>
    </recommendedName>
</protein>
<sequence length="276" mass="31292">MDKGFRFGNRKSYLVLDKLGNGFEGTVYAVYSKKELKAAKITIIGEETIYQCSSYSRSEFDLRRSHPFKPLPAKWYSCADDDLKNEVIDVLKLLKQQHALHSQIQRKKIPWLIPPLQDYGLLLLPSDDGLTPATWEIYPLVQGQTLKRLLDNLNDVILMQSFLNTGRIRAGIDAKAAYSRLADMVIQQLTHGIEILYKHGFAIAEIDLHPSNLLFGAVDGGANRVYLIDNRLCAEGCGCNKDELLNEIEMVGGHIRDWHKKGMIYSAYYNSLIDDI</sequence>
<gene>
    <name evidence="2" type="ORF">DSCW_01210</name>
</gene>
<dbReference type="KEGG" id="dwd:DSCW_01210"/>
<evidence type="ECO:0000259" key="1">
    <source>
        <dbReference type="PROSITE" id="PS50011"/>
    </source>
</evidence>
<accession>A0A5K7Z2J6</accession>
<dbReference type="SUPFAM" id="SSF56112">
    <property type="entry name" value="Protein kinase-like (PK-like)"/>
    <property type="match status" value="1"/>
</dbReference>
<keyword evidence="3" id="KW-1185">Reference proteome</keyword>
<dbReference type="PROSITE" id="PS50011">
    <property type="entry name" value="PROTEIN_KINASE_DOM"/>
    <property type="match status" value="1"/>
</dbReference>
<feature type="domain" description="Protein kinase" evidence="1">
    <location>
        <begin position="13"/>
        <end position="276"/>
    </location>
</feature>
<dbReference type="GO" id="GO:0004672">
    <property type="term" value="F:protein kinase activity"/>
    <property type="evidence" value="ECO:0007669"/>
    <property type="project" value="InterPro"/>
</dbReference>
<dbReference type="EMBL" id="AP021875">
    <property type="protein sequence ID" value="BBO72704.1"/>
    <property type="molecule type" value="Genomic_DNA"/>
</dbReference>
<name>A0A5K7Z2J6_9BACT</name>